<accession>A0AA40AWG0</accession>
<dbReference type="InterPro" id="IPR010730">
    <property type="entry name" value="HET"/>
</dbReference>
<dbReference type="PANTHER" id="PTHR33112:SF16">
    <property type="entry name" value="HETEROKARYON INCOMPATIBILITY DOMAIN-CONTAINING PROTEIN"/>
    <property type="match status" value="1"/>
</dbReference>
<name>A0AA40AWG0_9PEZI</name>
<feature type="non-terminal residue" evidence="2">
    <location>
        <position position="1"/>
    </location>
</feature>
<organism evidence="2 3">
    <name type="scientific">Lasiosphaeria miniovina</name>
    <dbReference type="NCBI Taxonomy" id="1954250"/>
    <lineage>
        <taxon>Eukaryota</taxon>
        <taxon>Fungi</taxon>
        <taxon>Dikarya</taxon>
        <taxon>Ascomycota</taxon>
        <taxon>Pezizomycotina</taxon>
        <taxon>Sordariomycetes</taxon>
        <taxon>Sordariomycetidae</taxon>
        <taxon>Sordariales</taxon>
        <taxon>Lasiosphaeriaceae</taxon>
        <taxon>Lasiosphaeria</taxon>
    </lineage>
</organism>
<reference evidence="2" key="1">
    <citation type="submission" date="2023-06" db="EMBL/GenBank/DDBJ databases">
        <title>Genome-scale phylogeny and comparative genomics of the fungal order Sordariales.</title>
        <authorList>
            <consortium name="Lawrence Berkeley National Laboratory"/>
            <person name="Hensen N."/>
            <person name="Bonometti L."/>
            <person name="Westerberg I."/>
            <person name="Brannstrom I.O."/>
            <person name="Guillou S."/>
            <person name="Cros-Aarteil S."/>
            <person name="Calhoun S."/>
            <person name="Haridas S."/>
            <person name="Kuo A."/>
            <person name="Mondo S."/>
            <person name="Pangilinan J."/>
            <person name="Riley R."/>
            <person name="LaButti K."/>
            <person name="Andreopoulos B."/>
            <person name="Lipzen A."/>
            <person name="Chen C."/>
            <person name="Yanf M."/>
            <person name="Daum C."/>
            <person name="Ng V."/>
            <person name="Clum A."/>
            <person name="Steindorff A."/>
            <person name="Ohm R."/>
            <person name="Martin F."/>
            <person name="Silar P."/>
            <person name="Natvig D."/>
            <person name="Lalanne C."/>
            <person name="Gautier V."/>
            <person name="Ament-velasquez S.L."/>
            <person name="Kruys A."/>
            <person name="Hutchinson M.I."/>
            <person name="Powell A.J."/>
            <person name="Barry K."/>
            <person name="Miller A.N."/>
            <person name="Grigoriev I.V."/>
            <person name="Debuchy R."/>
            <person name="Gladieux P."/>
            <person name="Thoren M.H."/>
            <person name="Johannesson H."/>
        </authorList>
    </citation>
    <scope>NUCLEOTIDE SEQUENCE</scope>
    <source>
        <strain evidence="2">SMH2392-1A</strain>
    </source>
</reference>
<keyword evidence="3" id="KW-1185">Reference proteome</keyword>
<dbReference type="EMBL" id="JAUIRO010000003">
    <property type="protein sequence ID" value="KAK0723248.1"/>
    <property type="molecule type" value="Genomic_DNA"/>
</dbReference>
<comment type="caution">
    <text evidence="2">The sequence shown here is derived from an EMBL/GenBank/DDBJ whole genome shotgun (WGS) entry which is preliminary data.</text>
</comment>
<dbReference type="Proteomes" id="UP001172101">
    <property type="component" value="Unassembled WGS sequence"/>
</dbReference>
<evidence type="ECO:0000313" key="3">
    <source>
        <dbReference type="Proteomes" id="UP001172101"/>
    </source>
</evidence>
<evidence type="ECO:0000259" key="1">
    <source>
        <dbReference type="Pfam" id="PF06985"/>
    </source>
</evidence>
<dbReference type="AlphaFoldDB" id="A0AA40AWG0"/>
<dbReference type="PANTHER" id="PTHR33112">
    <property type="entry name" value="DOMAIN PROTEIN, PUTATIVE-RELATED"/>
    <property type="match status" value="1"/>
</dbReference>
<evidence type="ECO:0000313" key="2">
    <source>
        <dbReference type="EMBL" id="KAK0723248.1"/>
    </source>
</evidence>
<protein>
    <submittedName>
        <fullName evidence="2">Heterokaryon incompatibility protein-domain-containing protein</fullName>
    </submittedName>
</protein>
<dbReference type="GeneID" id="85319389"/>
<proteinExistence type="predicted"/>
<feature type="non-terminal residue" evidence="2">
    <location>
        <position position="304"/>
    </location>
</feature>
<feature type="domain" description="Heterokaryon incompatibility" evidence="1">
    <location>
        <begin position="12"/>
        <end position="163"/>
    </location>
</feature>
<dbReference type="RefSeq" id="XP_060299172.1">
    <property type="nucleotide sequence ID" value="XM_060436119.1"/>
</dbReference>
<gene>
    <name evidence="2" type="ORF">B0T26DRAFT_623482</name>
</gene>
<dbReference type="Pfam" id="PF06985">
    <property type="entry name" value="HET"/>
    <property type="match status" value="1"/>
</dbReference>
<sequence length="304" mass="34815">KVVDAEAVQGPYACLSYCWGDSRNLQTTKSTLQERRRGISWTSIPKTLQDAIEITRSLGMGHIWIDALCIIQDDDADWRSESARMGHIYANAELTIAATWGSDAQTGIHKNRSETVTVWQRQEFAAASTKTSLGDSPIFARRRFVHDNIGLSPLCQRGWTLQEHILSRRIVHFTEQEAWFACREQDANCECQYGRPVMPMFVRPANVGMIPVTRMWRTIVQNYSYRELTNPSDKLSALAGTAQMLHQKAEEQRLPLGRYLAGLWNKTFRKDLLWFVSRSSACEFRHAERYRAPSWSWASVNGQI</sequence>